<protein>
    <recommendedName>
        <fullName evidence="3">Phosphoglycerate mutase family protein</fullName>
    </recommendedName>
</protein>
<dbReference type="Proteomes" id="UP000023152">
    <property type="component" value="Unassembled WGS sequence"/>
</dbReference>
<dbReference type="OMA" id="EPHYTIK"/>
<name>X6NRA1_RETFI</name>
<dbReference type="Gene3D" id="3.40.50.1240">
    <property type="entry name" value="Phosphoglycerate mutase-like"/>
    <property type="match status" value="1"/>
</dbReference>
<proteinExistence type="predicted"/>
<comment type="caution">
    <text evidence="1">The sequence shown here is derived from an EMBL/GenBank/DDBJ whole genome shotgun (WGS) entry which is preliminary data.</text>
</comment>
<evidence type="ECO:0000313" key="1">
    <source>
        <dbReference type="EMBL" id="ETO28254.1"/>
    </source>
</evidence>
<dbReference type="Pfam" id="PF00300">
    <property type="entry name" value="His_Phos_1"/>
    <property type="match status" value="1"/>
</dbReference>
<reference evidence="1 2" key="1">
    <citation type="journal article" date="2013" name="Curr. Biol.">
        <title>The Genome of the Foraminiferan Reticulomyxa filosa.</title>
        <authorList>
            <person name="Glockner G."/>
            <person name="Hulsmann N."/>
            <person name="Schleicher M."/>
            <person name="Noegel A.A."/>
            <person name="Eichinger L."/>
            <person name="Gallinger C."/>
            <person name="Pawlowski J."/>
            <person name="Sierra R."/>
            <person name="Euteneuer U."/>
            <person name="Pillet L."/>
            <person name="Moustafa A."/>
            <person name="Platzer M."/>
            <person name="Groth M."/>
            <person name="Szafranski K."/>
            <person name="Schliwa M."/>
        </authorList>
    </citation>
    <scope>NUCLEOTIDE SEQUENCE [LARGE SCALE GENOMIC DNA]</scope>
</reference>
<dbReference type="AlphaFoldDB" id="X6NRA1"/>
<sequence>MNIRQNEMISKMRTKHVVLNDSTFGVIDDDPDLPLEMEWLLDEMLDYRTSVVTCSNLRRAISTGIIGLWDRFAADDNKELVRILPCLQELGMNVDTHTPVVNDDLPQVSEHEKKTQKLDISLLNDFYTNRLRVEGTSKKSQLFESTEDAKDRMRSFVEWVFTQNDKRTVIAVGHSHWFQHFFKYYLPHGSTHMSGKRKLNNCGVVAFRMCCEVSSDSAEPHYTIKEGSITQIYGTFKSLIAFLWCLFNNANSFVTDIVVEIFFNLLVWS</sequence>
<gene>
    <name evidence="1" type="ORF">RFI_08883</name>
</gene>
<dbReference type="EMBL" id="ASPP01006774">
    <property type="protein sequence ID" value="ETO28254.1"/>
    <property type="molecule type" value="Genomic_DNA"/>
</dbReference>
<dbReference type="SUPFAM" id="SSF53254">
    <property type="entry name" value="Phosphoglycerate mutase-like"/>
    <property type="match status" value="1"/>
</dbReference>
<accession>X6NRA1</accession>
<dbReference type="InterPro" id="IPR029033">
    <property type="entry name" value="His_PPase_superfam"/>
</dbReference>
<evidence type="ECO:0008006" key="3">
    <source>
        <dbReference type="Google" id="ProtNLM"/>
    </source>
</evidence>
<dbReference type="OrthoDB" id="496981at2759"/>
<dbReference type="InterPro" id="IPR013078">
    <property type="entry name" value="His_Pase_superF_clade-1"/>
</dbReference>
<organism evidence="1 2">
    <name type="scientific">Reticulomyxa filosa</name>
    <dbReference type="NCBI Taxonomy" id="46433"/>
    <lineage>
        <taxon>Eukaryota</taxon>
        <taxon>Sar</taxon>
        <taxon>Rhizaria</taxon>
        <taxon>Retaria</taxon>
        <taxon>Foraminifera</taxon>
        <taxon>Monothalamids</taxon>
        <taxon>Reticulomyxidae</taxon>
        <taxon>Reticulomyxa</taxon>
    </lineage>
</organism>
<keyword evidence="2" id="KW-1185">Reference proteome</keyword>
<evidence type="ECO:0000313" key="2">
    <source>
        <dbReference type="Proteomes" id="UP000023152"/>
    </source>
</evidence>